<dbReference type="SMART" id="SM00028">
    <property type="entry name" value="TPR"/>
    <property type="match status" value="4"/>
</dbReference>
<dbReference type="Pfam" id="PF13181">
    <property type="entry name" value="TPR_8"/>
    <property type="match status" value="1"/>
</dbReference>
<dbReference type="InterPro" id="IPR051685">
    <property type="entry name" value="Ycf3/AcsC/BcsC/TPR_MFPF"/>
</dbReference>
<dbReference type="SUPFAM" id="SSF48452">
    <property type="entry name" value="TPR-like"/>
    <property type="match status" value="1"/>
</dbReference>
<dbReference type="PROSITE" id="PS50005">
    <property type="entry name" value="TPR"/>
    <property type="match status" value="3"/>
</dbReference>
<keyword evidence="1" id="KW-0677">Repeat</keyword>
<dbReference type="InterPro" id="IPR011990">
    <property type="entry name" value="TPR-like_helical_dom_sf"/>
</dbReference>
<feature type="repeat" description="TPR" evidence="3">
    <location>
        <begin position="24"/>
        <end position="57"/>
    </location>
</feature>
<sequence>MDTRHYRQDSSDRRSNVIAMEFDASYFFERGVRFLQRNDLPRALRAFRKTVEYEPDNPVNYCNLAGVLSEMGDFEASNQVLQHVLNHLDPNMAECQFYLANNYANMGQYDTAEEYVLRYLDMDPNGEYAADAEEMLDILVDEFGGGRVLQKWQEEKEKLDNLSAVKDGRYFLENGQFEAAVEWLEQVVQEDPGHLAACNNLCLAYYYTGQHDKALRMVEEVLERQPDNLHALCNRALLLKHYGAEDALAVAAEPLTKVFSLNPDIAMKIGTTLGIIGWHREAMVAFRRLLHVAQLDDPILLHAIAAAAANCGEWATAERYWLLLKRHRDYRHVAEYYLERLMTVRSGAVPNFRVGYQLDLPIEAQLAEVKDRLKSSAPDEWRRDPLLRASLYWGLRHGNHETRRRVIRALAVVADSDAEKALRLFLGRPEIDDTLRLYAVVALKRMGAKGRLKVWQSGTLQEISLDDISSDVILNLNPQWRYVSERVCEWLSTKSLERLIVEAKRVWNMYLYDMFLHANRRISKPDIWVASVLFIVLRYYGVPVIQRELAAEFSVSPSSIRKCSARLEQILLKLGV</sequence>
<protein>
    <submittedName>
        <fullName evidence="4">Tetratricopeptide repeat-containing protein</fullName>
    </submittedName>
</protein>
<dbReference type="PANTHER" id="PTHR44943:SF8">
    <property type="entry name" value="TPR REPEAT-CONTAINING PROTEIN MJ0263"/>
    <property type="match status" value="1"/>
</dbReference>
<dbReference type="AlphaFoldDB" id="A0A1H2WBS3"/>
<evidence type="ECO:0000256" key="3">
    <source>
        <dbReference type="PROSITE-ProRule" id="PRU00339"/>
    </source>
</evidence>
<organism evidence="4 5">
    <name type="scientific">Alicyclobacillus hesperidum</name>
    <dbReference type="NCBI Taxonomy" id="89784"/>
    <lineage>
        <taxon>Bacteria</taxon>
        <taxon>Bacillati</taxon>
        <taxon>Bacillota</taxon>
        <taxon>Bacilli</taxon>
        <taxon>Bacillales</taxon>
        <taxon>Alicyclobacillaceae</taxon>
        <taxon>Alicyclobacillus</taxon>
    </lineage>
</organism>
<feature type="repeat" description="TPR" evidence="3">
    <location>
        <begin position="93"/>
        <end position="126"/>
    </location>
</feature>
<keyword evidence="2 3" id="KW-0802">TPR repeat</keyword>
<evidence type="ECO:0000256" key="2">
    <source>
        <dbReference type="ARBA" id="ARBA00022803"/>
    </source>
</evidence>
<accession>A0A1H2WBS3</accession>
<evidence type="ECO:0000256" key="1">
    <source>
        <dbReference type="ARBA" id="ARBA00022737"/>
    </source>
</evidence>
<dbReference type="STRING" id="89784.SAMN04489725_11453"/>
<dbReference type="CDD" id="cd00043">
    <property type="entry name" value="CYCLIN_SF"/>
    <property type="match status" value="1"/>
</dbReference>
<keyword evidence="5" id="KW-1185">Reference proteome</keyword>
<dbReference type="Proteomes" id="UP000182589">
    <property type="component" value="Unassembled WGS sequence"/>
</dbReference>
<reference evidence="5" key="1">
    <citation type="submission" date="2016-10" db="EMBL/GenBank/DDBJ databases">
        <authorList>
            <person name="Varghese N."/>
        </authorList>
    </citation>
    <scope>NUCLEOTIDE SEQUENCE [LARGE SCALE GENOMIC DNA]</scope>
    <source>
        <strain evidence="5">DSM 12489</strain>
    </source>
</reference>
<dbReference type="InterPro" id="IPR019734">
    <property type="entry name" value="TPR_rpt"/>
</dbReference>
<proteinExistence type="predicted"/>
<evidence type="ECO:0000313" key="4">
    <source>
        <dbReference type="EMBL" id="SDW78123.1"/>
    </source>
</evidence>
<gene>
    <name evidence="4" type="ORF">SAMN04489725_11453</name>
</gene>
<name>A0A1H2WBS3_9BACL</name>
<dbReference type="Pfam" id="PF14559">
    <property type="entry name" value="TPR_19"/>
    <property type="match status" value="1"/>
</dbReference>
<dbReference type="RefSeq" id="WP_074693437.1">
    <property type="nucleotide sequence ID" value="NZ_FNOJ01000014.1"/>
</dbReference>
<dbReference type="PANTHER" id="PTHR44943">
    <property type="entry name" value="CELLULOSE SYNTHASE OPERON PROTEIN C"/>
    <property type="match status" value="1"/>
</dbReference>
<dbReference type="Gene3D" id="1.25.40.10">
    <property type="entry name" value="Tetratricopeptide repeat domain"/>
    <property type="match status" value="2"/>
</dbReference>
<evidence type="ECO:0000313" key="5">
    <source>
        <dbReference type="Proteomes" id="UP000182589"/>
    </source>
</evidence>
<feature type="repeat" description="TPR" evidence="3">
    <location>
        <begin position="195"/>
        <end position="228"/>
    </location>
</feature>
<dbReference type="EMBL" id="FNOJ01000014">
    <property type="protein sequence ID" value="SDW78123.1"/>
    <property type="molecule type" value="Genomic_DNA"/>
</dbReference>